<evidence type="ECO:0000313" key="5">
    <source>
        <dbReference type="Proteomes" id="UP000198853"/>
    </source>
</evidence>
<dbReference type="RefSeq" id="WP_090399849.1">
    <property type="nucleotide sequence ID" value="NZ_FNEN01000022.1"/>
</dbReference>
<accession>A0A1G8S2M6</accession>
<dbReference type="Pfam" id="PF01596">
    <property type="entry name" value="Methyltransf_3"/>
    <property type="match status" value="1"/>
</dbReference>
<dbReference type="Gene3D" id="3.40.50.150">
    <property type="entry name" value="Vaccinia Virus protein VP39"/>
    <property type="match status" value="1"/>
</dbReference>
<keyword evidence="3" id="KW-0949">S-adenosyl-L-methionine</keyword>
<dbReference type="InterPro" id="IPR029063">
    <property type="entry name" value="SAM-dependent_MTases_sf"/>
</dbReference>
<dbReference type="AlphaFoldDB" id="A0A1G8S2M6"/>
<dbReference type="OrthoDB" id="484536at2"/>
<dbReference type="CDD" id="cd02440">
    <property type="entry name" value="AdoMet_MTases"/>
    <property type="match status" value="1"/>
</dbReference>
<keyword evidence="1 4" id="KW-0489">Methyltransferase</keyword>
<evidence type="ECO:0000256" key="2">
    <source>
        <dbReference type="ARBA" id="ARBA00022679"/>
    </source>
</evidence>
<dbReference type="InterPro" id="IPR002935">
    <property type="entry name" value="SAM_O-MeTrfase"/>
</dbReference>
<dbReference type="EMBL" id="FNEN01000022">
    <property type="protein sequence ID" value="SDJ23488.1"/>
    <property type="molecule type" value="Genomic_DNA"/>
</dbReference>
<dbReference type="SUPFAM" id="SSF53335">
    <property type="entry name" value="S-adenosyl-L-methionine-dependent methyltransferases"/>
    <property type="match status" value="1"/>
</dbReference>
<keyword evidence="2 4" id="KW-0808">Transferase</keyword>
<sequence length="186" mass="20769">MEVPHVAEQIHKEIEDIGFTMTCDQETATLLRTLAASKSRGRLLELGTGAGYSTSWILAGMDEESSLITVEVDKKLHQIAKKYLSSDSRVEFVTGDGETFIRSADDHTFDFIFADTWPGKLSALDETLQLLNKGGFYIIDDLLHQEDWPEPHWAQIKALVSDLAAREDLTITKLNWSTGLIIATKT</sequence>
<protein>
    <submittedName>
        <fullName evidence="4">Predicted O-methyltransferase YrrM</fullName>
    </submittedName>
</protein>
<evidence type="ECO:0000256" key="3">
    <source>
        <dbReference type="ARBA" id="ARBA00022691"/>
    </source>
</evidence>
<gene>
    <name evidence="4" type="ORF">SAMN04488123_12219</name>
</gene>
<dbReference type="PANTHER" id="PTHR43167">
    <property type="entry name" value="PUTATIVE (AFU_ORTHOLOGUE AFUA_6G01830)-RELATED"/>
    <property type="match status" value="1"/>
</dbReference>
<evidence type="ECO:0000256" key="1">
    <source>
        <dbReference type="ARBA" id="ARBA00022603"/>
    </source>
</evidence>
<dbReference type="Proteomes" id="UP000198853">
    <property type="component" value="Unassembled WGS sequence"/>
</dbReference>
<dbReference type="PANTHER" id="PTHR43167:SF1">
    <property type="entry name" value="PUTATIVE (AFU_ORTHOLOGUE AFUA_6G01830)-RELATED"/>
    <property type="match status" value="1"/>
</dbReference>
<dbReference type="GO" id="GO:0008171">
    <property type="term" value="F:O-methyltransferase activity"/>
    <property type="evidence" value="ECO:0007669"/>
    <property type="project" value="InterPro"/>
</dbReference>
<name>A0A1G8S2M6_9BACI</name>
<evidence type="ECO:0000313" key="4">
    <source>
        <dbReference type="EMBL" id="SDJ23488.1"/>
    </source>
</evidence>
<organism evidence="4 5">
    <name type="scientific">Natribacillus halophilus</name>
    <dbReference type="NCBI Taxonomy" id="549003"/>
    <lineage>
        <taxon>Bacteria</taxon>
        <taxon>Bacillati</taxon>
        <taxon>Bacillota</taxon>
        <taxon>Bacilli</taxon>
        <taxon>Bacillales</taxon>
        <taxon>Bacillaceae</taxon>
        <taxon>Natribacillus</taxon>
    </lineage>
</organism>
<reference evidence="4 5" key="1">
    <citation type="submission" date="2016-10" db="EMBL/GenBank/DDBJ databases">
        <authorList>
            <person name="de Groot N.N."/>
        </authorList>
    </citation>
    <scope>NUCLEOTIDE SEQUENCE [LARGE SCALE GENOMIC DNA]</scope>
    <source>
        <strain evidence="4 5">DSM 21771</strain>
    </source>
</reference>
<dbReference type="GO" id="GO:0032259">
    <property type="term" value="P:methylation"/>
    <property type="evidence" value="ECO:0007669"/>
    <property type="project" value="UniProtKB-KW"/>
</dbReference>
<keyword evidence="5" id="KW-1185">Reference proteome</keyword>
<proteinExistence type="predicted"/>